<dbReference type="InterPro" id="IPR038414">
    <property type="entry name" value="CcoP_N_sf"/>
</dbReference>
<dbReference type="RefSeq" id="WP_189566710.1">
    <property type="nucleotide sequence ID" value="NZ_BMXI01000001.1"/>
</dbReference>
<evidence type="ECO:0000256" key="5">
    <source>
        <dbReference type="SAM" id="Phobius"/>
    </source>
</evidence>
<dbReference type="InterPro" id="IPR032858">
    <property type="entry name" value="CcoP_N"/>
</dbReference>
<dbReference type="GO" id="GO:0046872">
    <property type="term" value="F:metal ion binding"/>
    <property type="evidence" value="ECO:0007669"/>
    <property type="project" value="UniProtKB-KW"/>
</dbReference>
<accession>A0A918TEW3</accession>
<evidence type="ECO:0000259" key="6">
    <source>
        <dbReference type="PROSITE" id="PS51007"/>
    </source>
</evidence>
<dbReference type="Proteomes" id="UP000644507">
    <property type="component" value="Unassembled WGS sequence"/>
</dbReference>
<keyword evidence="1 4" id="KW-0349">Heme</keyword>
<gene>
    <name evidence="7" type="ORF">GCM10007100_03130</name>
</gene>
<evidence type="ECO:0000256" key="3">
    <source>
        <dbReference type="ARBA" id="ARBA00023004"/>
    </source>
</evidence>
<keyword evidence="3 4" id="KW-0408">Iron</keyword>
<dbReference type="AlphaFoldDB" id="A0A918TEW3"/>
<keyword evidence="5" id="KW-0812">Transmembrane</keyword>
<sequence>MSKKHPEEEAPLREHSYDGIQEYDHKLPNWWLYTLYGAIVYFVVDWGLYYKTDWFDTDQEKVVAEIEAIAAKRDKALADTLATLDDKSLVHTWATDGAVVARGEAIYNQVCVGCHAADMTATMVAGDQKIPLPGLSLVDGEWKYGATPLDIFKIINDGTPAESTGHNGARMQPWGQTYSAKQVAELTAYIISKNPTDFTAY</sequence>
<dbReference type="GO" id="GO:0020037">
    <property type="term" value="F:heme binding"/>
    <property type="evidence" value="ECO:0007669"/>
    <property type="project" value="InterPro"/>
</dbReference>
<dbReference type="Pfam" id="PF13442">
    <property type="entry name" value="Cytochrome_CBB3"/>
    <property type="match status" value="1"/>
</dbReference>
<comment type="caution">
    <text evidence="7">The sequence shown here is derived from an EMBL/GenBank/DDBJ whole genome shotgun (WGS) entry which is preliminary data.</text>
</comment>
<keyword evidence="5" id="KW-1133">Transmembrane helix</keyword>
<dbReference type="SUPFAM" id="SSF46626">
    <property type="entry name" value="Cytochrome c"/>
    <property type="match status" value="1"/>
</dbReference>
<evidence type="ECO:0000313" key="7">
    <source>
        <dbReference type="EMBL" id="GHC41683.1"/>
    </source>
</evidence>
<organism evidence="7 8">
    <name type="scientific">Roseibacillus persicicus</name>
    <dbReference type="NCBI Taxonomy" id="454148"/>
    <lineage>
        <taxon>Bacteria</taxon>
        <taxon>Pseudomonadati</taxon>
        <taxon>Verrucomicrobiota</taxon>
        <taxon>Verrucomicrobiia</taxon>
        <taxon>Verrucomicrobiales</taxon>
        <taxon>Verrucomicrobiaceae</taxon>
        <taxon>Roseibacillus</taxon>
    </lineage>
</organism>
<keyword evidence="8" id="KW-1185">Reference proteome</keyword>
<reference evidence="7" key="2">
    <citation type="submission" date="2020-09" db="EMBL/GenBank/DDBJ databases">
        <authorList>
            <person name="Sun Q."/>
            <person name="Kim S."/>
        </authorList>
    </citation>
    <scope>NUCLEOTIDE SEQUENCE</scope>
    <source>
        <strain evidence="7">KCTC 12988</strain>
    </source>
</reference>
<evidence type="ECO:0000256" key="4">
    <source>
        <dbReference type="PROSITE-ProRule" id="PRU00433"/>
    </source>
</evidence>
<feature type="domain" description="Cytochrome c" evidence="6">
    <location>
        <begin position="98"/>
        <end position="194"/>
    </location>
</feature>
<name>A0A918TEW3_9BACT</name>
<dbReference type="Gene3D" id="6.10.280.130">
    <property type="match status" value="1"/>
</dbReference>
<proteinExistence type="predicted"/>
<dbReference type="GO" id="GO:0009055">
    <property type="term" value="F:electron transfer activity"/>
    <property type="evidence" value="ECO:0007669"/>
    <property type="project" value="InterPro"/>
</dbReference>
<keyword evidence="2 4" id="KW-0479">Metal-binding</keyword>
<reference evidence="7" key="1">
    <citation type="journal article" date="2014" name="Int. J. Syst. Evol. Microbiol.">
        <title>Complete genome sequence of Corynebacterium casei LMG S-19264T (=DSM 44701T), isolated from a smear-ripened cheese.</title>
        <authorList>
            <consortium name="US DOE Joint Genome Institute (JGI-PGF)"/>
            <person name="Walter F."/>
            <person name="Albersmeier A."/>
            <person name="Kalinowski J."/>
            <person name="Ruckert C."/>
        </authorList>
    </citation>
    <scope>NUCLEOTIDE SEQUENCE</scope>
    <source>
        <strain evidence="7">KCTC 12988</strain>
    </source>
</reference>
<protein>
    <recommendedName>
        <fullName evidence="6">Cytochrome c domain-containing protein</fullName>
    </recommendedName>
</protein>
<dbReference type="InterPro" id="IPR036909">
    <property type="entry name" value="Cyt_c-like_dom_sf"/>
</dbReference>
<dbReference type="Pfam" id="PF14715">
    <property type="entry name" value="FixP_N"/>
    <property type="match status" value="1"/>
</dbReference>
<dbReference type="PROSITE" id="PS51007">
    <property type="entry name" value="CYTC"/>
    <property type="match status" value="1"/>
</dbReference>
<dbReference type="EMBL" id="BMXI01000001">
    <property type="protein sequence ID" value="GHC41683.1"/>
    <property type="molecule type" value="Genomic_DNA"/>
</dbReference>
<evidence type="ECO:0000256" key="1">
    <source>
        <dbReference type="ARBA" id="ARBA00022617"/>
    </source>
</evidence>
<evidence type="ECO:0000256" key="2">
    <source>
        <dbReference type="ARBA" id="ARBA00022723"/>
    </source>
</evidence>
<keyword evidence="5" id="KW-0472">Membrane</keyword>
<dbReference type="Gene3D" id="1.10.760.10">
    <property type="entry name" value="Cytochrome c-like domain"/>
    <property type="match status" value="1"/>
</dbReference>
<dbReference type="InterPro" id="IPR009056">
    <property type="entry name" value="Cyt_c-like_dom"/>
</dbReference>
<feature type="transmembrane region" description="Helical" evidence="5">
    <location>
        <begin position="30"/>
        <end position="49"/>
    </location>
</feature>
<evidence type="ECO:0000313" key="8">
    <source>
        <dbReference type="Proteomes" id="UP000644507"/>
    </source>
</evidence>